<dbReference type="PROSITE" id="PS50005">
    <property type="entry name" value="TPR"/>
    <property type="match status" value="1"/>
</dbReference>
<dbReference type="PANTHER" id="PTHR36326:SF14">
    <property type="entry name" value="PROTEIN SULFUR DEFICIENCY-INDUCED 1"/>
    <property type="match status" value="1"/>
</dbReference>
<evidence type="ECO:0000256" key="7">
    <source>
        <dbReference type="PROSITE-ProRule" id="PRU00339"/>
    </source>
</evidence>
<keyword evidence="9" id="KW-1185">Reference proteome</keyword>
<dbReference type="STRING" id="3983.A0A2C9UPY4"/>
<dbReference type="OrthoDB" id="10258631at2759"/>
<keyword evidence="4" id="KW-0175">Coiled coil</keyword>
<dbReference type="OMA" id="MLMNEWA"/>
<dbReference type="Gene3D" id="1.25.40.10">
    <property type="entry name" value="Tetratricopeptide repeat domain"/>
    <property type="match status" value="1"/>
</dbReference>
<dbReference type="GO" id="GO:0005634">
    <property type="term" value="C:nucleus"/>
    <property type="evidence" value="ECO:0007669"/>
    <property type="project" value="UniProtKB-SubCell"/>
</dbReference>
<evidence type="ECO:0000256" key="5">
    <source>
        <dbReference type="ARBA" id="ARBA00023242"/>
    </source>
</evidence>
<evidence type="ECO:0000313" key="9">
    <source>
        <dbReference type="Proteomes" id="UP000091857"/>
    </source>
</evidence>
<dbReference type="Gramene" id="Manes.13G044500.1.v8.1">
    <property type="protein sequence ID" value="Manes.13G044500.1.v8.1.CDS"/>
    <property type="gene ID" value="Manes.13G044500.v8.1"/>
</dbReference>
<reference evidence="9" key="1">
    <citation type="journal article" date="2016" name="Nat. Biotechnol.">
        <title>Sequencing wild and cultivated cassava and related species reveals extensive interspecific hybridization and genetic diversity.</title>
        <authorList>
            <person name="Bredeson J.V."/>
            <person name="Lyons J.B."/>
            <person name="Prochnik S.E."/>
            <person name="Wu G.A."/>
            <person name="Ha C.M."/>
            <person name="Edsinger-Gonzales E."/>
            <person name="Grimwood J."/>
            <person name="Schmutz J."/>
            <person name="Rabbi I.Y."/>
            <person name="Egesi C."/>
            <person name="Nauluvula P."/>
            <person name="Lebot V."/>
            <person name="Ndunguru J."/>
            <person name="Mkamilo G."/>
            <person name="Bart R.S."/>
            <person name="Setter T.L."/>
            <person name="Gleadow R.M."/>
            <person name="Kulakow P."/>
            <person name="Ferguson M.E."/>
            <person name="Rounsley S."/>
            <person name="Rokhsar D.S."/>
        </authorList>
    </citation>
    <scope>NUCLEOTIDE SEQUENCE [LARGE SCALE GENOMIC DNA]</scope>
    <source>
        <strain evidence="9">cv. AM560-2</strain>
    </source>
</reference>
<dbReference type="EMBL" id="CM004399">
    <property type="protein sequence ID" value="OAY32770.1"/>
    <property type="molecule type" value="Genomic_DNA"/>
</dbReference>
<dbReference type="InterPro" id="IPR011990">
    <property type="entry name" value="TPR-like_helical_dom_sf"/>
</dbReference>
<comment type="similarity">
    <text evidence="6">Belongs to the MS5 protein family.</text>
</comment>
<gene>
    <name evidence="8" type="ORF">MANES_13G044500v8</name>
</gene>
<sequence length="300" mass="34172">MEGSSKRNANGSKKDKDLFHVIHKVPCGDGPYVKAKHAQLVEKDPETAILWFWKAINAGDRVDSALKDMAVVMKQVDRTQEAIEAIRSFRGRCSRQAQESLDNVLIDLYKKCGMVEEQIDLLKRKLRLIYQGAAFNGKPTKTARSHGKKFQVSVKQEISRLLGNLGWAYMQKSNFMAAEVVYQKAQMIDPDSNKACNLSLCLIKQARFDEARWLLQSVLEGKLPGSEDSRSRKRAEELLMEVESRQPLPELTDILGFDLDDDDDDFVKGLKQIMNEWAPSRSKRLPIFEEISSFRDQMAC</sequence>
<name>A0A2C9UPY4_MANES</name>
<evidence type="ECO:0000256" key="1">
    <source>
        <dbReference type="ARBA" id="ARBA00004123"/>
    </source>
</evidence>
<proteinExistence type="inferred from homology"/>
<comment type="caution">
    <text evidence="8">The sequence shown here is derived from an EMBL/GenBank/DDBJ whole genome shotgun (WGS) entry which is preliminary data.</text>
</comment>
<keyword evidence="5" id="KW-0539">Nucleus</keyword>
<evidence type="ECO:0000256" key="3">
    <source>
        <dbReference type="ARBA" id="ARBA00022803"/>
    </source>
</evidence>
<dbReference type="SUPFAM" id="SSF48452">
    <property type="entry name" value="TPR-like"/>
    <property type="match status" value="1"/>
</dbReference>
<feature type="repeat" description="TPR" evidence="7">
    <location>
        <begin position="159"/>
        <end position="192"/>
    </location>
</feature>
<dbReference type="SMART" id="SM00028">
    <property type="entry name" value="TPR"/>
    <property type="match status" value="1"/>
</dbReference>
<evidence type="ECO:0000256" key="6">
    <source>
        <dbReference type="ARBA" id="ARBA00025750"/>
    </source>
</evidence>
<dbReference type="PANTHER" id="PTHR36326">
    <property type="entry name" value="PROTEIN POLLENLESS 3-LIKE 2"/>
    <property type="match status" value="1"/>
</dbReference>
<dbReference type="AlphaFoldDB" id="A0A2C9UPY4"/>
<comment type="subcellular location">
    <subcellularLocation>
        <location evidence="1">Nucleus</location>
    </subcellularLocation>
</comment>
<protein>
    <submittedName>
        <fullName evidence="8">Uncharacterized protein</fullName>
    </submittedName>
</protein>
<evidence type="ECO:0000256" key="2">
    <source>
        <dbReference type="ARBA" id="ARBA00022737"/>
    </source>
</evidence>
<organism evidence="8 9">
    <name type="scientific">Manihot esculenta</name>
    <name type="common">Cassava</name>
    <name type="synonym">Jatropha manihot</name>
    <dbReference type="NCBI Taxonomy" id="3983"/>
    <lineage>
        <taxon>Eukaryota</taxon>
        <taxon>Viridiplantae</taxon>
        <taxon>Streptophyta</taxon>
        <taxon>Embryophyta</taxon>
        <taxon>Tracheophyta</taxon>
        <taxon>Spermatophyta</taxon>
        <taxon>Magnoliopsida</taxon>
        <taxon>eudicotyledons</taxon>
        <taxon>Gunneridae</taxon>
        <taxon>Pentapetalae</taxon>
        <taxon>rosids</taxon>
        <taxon>fabids</taxon>
        <taxon>Malpighiales</taxon>
        <taxon>Euphorbiaceae</taxon>
        <taxon>Crotonoideae</taxon>
        <taxon>Manihoteae</taxon>
        <taxon>Manihot</taxon>
    </lineage>
</organism>
<accession>A0A2C9UPY4</accession>
<keyword evidence="2" id="KW-0677">Repeat</keyword>
<evidence type="ECO:0000256" key="4">
    <source>
        <dbReference type="ARBA" id="ARBA00023054"/>
    </source>
</evidence>
<evidence type="ECO:0000313" key="8">
    <source>
        <dbReference type="EMBL" id="OAY32770.1"/>
    </source>
</evidence>
<dbReference type="InterPro" id="IPR044961">
    <property type="entry name" value="MS5/SDI1"/>
</dbReference>
<keyword evidence="3 7" id="KW-0802">TPR repeat</keyword>
<dbReference type="Proteomes" id="UP000091857">
    <property type="component" value="Chromosome 13"/>
</dbReference>
<dbReference type="InterPro" id="IPR019734">
    <property type="entry name" value="TPR_rpt"/>
</dbReference>